<dbReference type="AlphaFoldDB" id="A0A1H9AF51"/>
<dbReference type="PROSITE" id="PS51257">
    <property type="entry name" value="PROKAR_LIPOPROTEIN"/>
    <property type="match status" value="1"/>
</dbReference>
<dbReference type="Pfam" id="PF19765">
    <property type="entry name" value="DUF6252"/>
    <property type="match status" value="2"/>
</dbReference>
<organism evidence="1 2">
    <name type="scientific">Flavobacterium urocaniciphilum</name>
    <dbReference type="NCBI Taxonomy" id="1299341"/>
    <lineage>
        <taxon>Bacteria</taxon>
        <taxon>Pseudomonadati</taxon>
        <taxon>Bacteroidota</taxon>
        <taxon>Flavobacteriia</taxon>
        <taxon>Flavobacteriales</taxon>
        <taxon>Flavobacteriaceae</taxon>
        <taxon>Flavobacterium</taxon>
    </lineage>
</organism>
<reference evidence="1 2" key="1">
    <citation type="submission" date="2016-10" db="EMBL/GenBank/DDBJ databases">
        <authorList>
            <person name="de Groot N.N."/>
        </authorList>
    </citation>
    <scope>NUCLEOTIDE SEQUENCE [LARGE SCALE GENOMIC DNA]</scope>
    <source>
        <strain evidence="1 2">DSM 27078</strain>
    </source>
</reference>
<dbReference type="EMBL" id="FOEI01000002">
    <property type="protein sequence ID" value="SEP75205.1"/>
    <property type="molecule type" value="Genomic_DNA"/>
</dbReference>
<accession>A0A1H9AF51</accession>
<gene>
    <name evidence="1" type="ORF">SAMN05444005_102113</name>
</gene>
<dbReference type="InterPro" id="IPR046219">
    <property type="entry name" value="DUF6252"/>
</dbReference>
<keyword evidence="2" id="KW-1185">Reference proteome</keyword>
<dbReference type="STRING" id="1299341.SAMN05444005_102113"/>
<proteinExistence type="predicted"/>
<dbReference type="Proteomes" id="UP000198648">
    <property type="component" value="Unassembled WGS sequence"/>
</dbReference>
<dbReference type="RefSeq" id="WP_091465907.1">
    <property type="nucleotide sequence ID" value="NZ_FOEI01000002.1"/>
</dbReference>
<sequence>MKKIFSILASVLLLVSCENDVKTNTPAIQGEKDNLFWKADDSQAIINPDNTVTLNGYTDYEHVTVTVPNTVGTYNLGTSNQSINASYTYSNEGTFLYNETAIVPGPVYKLGSFVNMGNGYALLNGNNLNTTGGSGNGLTLRITSNTAGQVTAATIASRGTGYKAGDIVTIAGGNNNATVRILNVVQSNGTVTLEKIENGTYSGTFSFNAVDDNGNVVNFNHCTFYKVPVY</sequence>
<dbReference type="OrthoDB" id="1448607at2"/>
<protein>
    <recommendedName>
        <fullName evidence="3">Lipoprotein</fullName>
    </recommendedName>
</protein>
<evidence type="ECO:0000313" key="2">
    <source>
        <dbReference type="Proteomes" id="UP000198648"/>
    </source>
</evidence>
<evidence type="ECO:0008006" key="3">
    <source>
        <dbReference type="Google" id="ProtNLM"/>
    </source>
</evidence>
<evidence type="ECO:0000313" key="1">
    <source>
        <dbReference type="EMBL" id="SEP75205.1"/>
    </source>
</evidence>
<name>A0A1H9AF51_9FLAO</name>